<comment type="caution">
    <text evidence="1">The sequence shown here is derived from an EMBL/GenBank/DDBJ whole genome shotgun (WGS) entry which is preliminary data.</text>
</comment>
<evidence type="ECO:0000313" key="2">
    <source>
        <dbReference type="Proteomes" id="UP001346869"/>
    </source>
</evidence>
<reference evidence="1 2" key="1">
    <citation type="journal article" date="2023" name="Genes (Basel)">
        <title>Chromosome-Level Genome Assembly and Circadian Gene Repertoire of the Patagonia Blennie Eleginops maclovinus-The Closest Ancestral Proxy of Antarctic Cryonotothenioids.</title>
        <authorList>
            <person name="Cheng C.C."/>
            <person name="Rivera-Colon A.G."/>
            <person name="Minhas B.F."/>
            <person name="Wilson L."/>
            <person name="Rayamajhi N."/>
            <person name="Vargas-Chacoff L."/>
            <person name="Catchen J.M."/>
        </authorList>
    </citation>
    <scope>NUCLEOTIDE SEQUENCE [LARGE SCALE GENOMIC DNA]</scope>
    <source>
        <strain evidence="1">JMC-PN-2008</strain>
    </source>
</reference>
<name>A0AAN8AU43_ELEMC</name>
<proteinExistence type="predicted"/>
<protein>
    <submittedName>
        <fullName evidence="1">Uncharacterized protein</fullName>
    </submittedName>
</protein>
<reference evidence="1 2" key="2">
    <citation type="journal article" date="2023" name="Mol. Biol. Evol.">
        <title>Genomics of Secondarily Temperate Adaptation in the Only Non-Antarctic Icefish.</title>
        <authorList>
            <person name="Rivera-Colon A.G."/>
            <person name="Rayamajhi N."/>
            <person name="Minhas B.F."/>
            <person name="Madrigal G."/>
            <person name="Bilyk K.T."/>
            <person name="Yoon V."/>
            <person name="Hune M."/>
            <person name="Gregory S."/>
            <person name="Cheng C.H.C."/>
            <person name="Catchen J.M."/>
        </authorList>
    </citation>
    <scope>NUCLEOTIDE SEQUENCE [LARGE SCALE GENOMIC DNA]</scope>
    <source>
        <strain evidence="1">JMC-PN-2008</strain>
    </source>
</reference>
<evidence type="ECO:0000313" key="1">
    <source>
        <dbReference type="EMBL" id="KAK5868724.1"/>
    </source>
</evidence>
<accession>A0AAN8AU43</accession>
<sequence>MQLSPGRGIPLGFSMPDLDPVVSQLHSHHIQQQRSAYRAQLVTEDPGTAHLSVHLTLSTALPSASISAHYRAWRSSKS</sequence>
<keyword evidence="2" id="KW-1185">Reference proteome</keyword>
<gene>
    <name evidence="1" type="ORF">PBY51_009714</name>
</gene>
<dbReference type="AlphaFoldDB" id="A0AAN8AU43"/>
<dbReference type="EMBL" id="JAUZQC010000007">
    <property type="protein sequence ID" value="KAK5868724.1"/>
    <property type="molecule type" value="Genomic_DNA"/>
</dbReference>
<organism evidence="1 2">
    <name type="scientific">Eleginops maclovinus</name>
    <name type="common">Patagonian blennie</name>
    <name type="synonym">Eleginus maclovinus</name>
    <dbReference type="NCBI Taxonomy" id="56733"/>
    <lineage>
        <taxon>Eukaryota</taxon>
        <taxon>Metazoa</taxon>
        <taxon>Chordata</taxon>
        <taxon>Craniata</taxon>
        <taxon>Vertebrata</taxon>
        <taxon>Euteleostomi</taxon>
        <taxon>Actinopterygii</taxon>
        <taxon>Neopterygii</taxon>
        <taxon>Teleostei</taxon>
        <taxon>Neoteleostei</taxon>
        <taxon>Acanthomorphata</taxon>
        <taxon>Eupercaria</taxon>
        <taxon>Perciformes</taxon>
        <taxon>Notothenioidei</taxon>
        <taxon>Eleginopidae</taxon>
        <taxon>Eleginops</taxon>
    </lineage>
</organism>
<dbReference type="Proteomes" id="UP001346869">
    <property type="component" value="Unassembled WGS sequence"/>
</dbReference>